<protein>
    <recommendedName>
        <fullName evidence="4">Secreted protein</fullName>
    </recommendedName>
</protein>
<evidence type="ECO:0000313" key="2">
    <source>
        <dbReference type="EMBL" id="KAK4454652.1"/>
    </source>
</evidence>
<dbReference type="Proteomes" id="UP001321760">
    <property type="component" value="Unassembled WGS sequence"/>
</dbReference>
<evidence type="ECO:0000313" key="3">
    <source>
        <dbReference type="Proteomes" id="UP001321760"/>
    </source>
</evidence>
<gene>
    <name evidence="2" type="ORF">QBC34DRAFT_138112</name>
</gene>
<feature type="region of interest" description="Disordered" evidence="1">
    <location>
        <begin position="119"/>
        <end position="151"/>
    </location>
</feature>
<feature type="compositionally biased region" description="Polar residues" evidence="1">
    <location>
        <begin position="134"/>
        <end position="144"/>
    </location>
</feature>
<keyword evidence="3" id="KW-1185">Reference proteome</keyword>
<accession>A0AAV9H251</accession>
<dbReference type="EMBL" id="MU865916">
    <property type="protein sequence ID" value="KAK4454652.1"/>
    <property type="molecule type" value="Genomic_DNA"/>
</dbReference>
<dbReference type="AlphaFoldDB" id="A0AAV9H251"/>
<sequence length="186" mass="20517">MLMAKYSLRPIRPIIRRLAIALVLMLLEIIHCCRCLAGFSTRIPTDLNGGRREDLERRERVTSDLMFPALWRSAPGSGRDLSFPQQIGCQLHRWNHLRPSVHSMMTGTRGSTHSIVAEQTPKTSRLITAPPSRDSLSATTTAPPNQVVGGSPPRSLIQLAKQFLACAGLTQSPQHALQLPLPSGQR</sequence>
<name>A0AAV9H251_9PEZI</name>
<reference evidence="2" key="1">
    <citation type="journal article" date="2023" name="Mol. Phylogenet. Evol.">
        <title>Genome-scale phylogeny and comparative genomics of the fungal order Sordariales.</title>
        <authorList>
            <person name="Hensen N."/>
            <person name="Bonometti L."/>
            <person name="Westerberg I."/>
            <person name="Brannstrom I.O."/>
            <person name="Guillou S."/>
            <person name="Cros-Aarteil S."/>
            <person name="Calhoun S."/>
            <person name="Haridas S."/>
            <person name="Kuo A."/>
            <person name="Mondo S."/>
            <person name="Pangilinan J."/>
            <person name="Riley R."/>
            <person name="LaButti K."/>
            <person name="Andreopoulos B."/>
            <person name="Lipzen A."/>
            <person name="Chen C."/>
            <person name="Yan M."/>
            <person name="Daum C."/>
            <person name="Ng V."/>
            <person name="Clum A."/>
            <person name="Steindorff A."/>
            <person name="Ohm R.A."/>
            <person name="Martin F."/>
            <person name="Silar P."/>
            <person name="Natvig D.O."/>
            <person name="Lalanne C."/>
            <person name="Gautier V."/>
            <person name="Ament-Velasquez S.L."/>
            <person name="Kruys A."/>
            <person name="Hutchinson M.I."/>
            <person name="Powell A.J."/>
            <person name="Barry K."/>
            <person name="Miller A.N."/>
            <person name="Grigoriev I.V."/>
            <person name="Debuchy R."/>
            <person name="Gladieux P."/>
            <person name="Hiltunen Thoren M."/>
            <person name="Johannesson H."/>
        </authorList>
    </citation>
    <scope>NUCLEOTIDE SEQUENCE</scope>
    <source>
        <strain evidence="2">PSN243</strain>
    </source>
</reference>
<organism evidence="2 3">
    <name type="scientific">Podospora aff. communis PSN243</name>
    <dbReference type="NCBI Taxonomy" id="3040156"/>
    <lineage>
        <taxon>Eukaryota</taxon>
        <taxon>Fungi</taxon>
        <taxon>Dikarya</taxon>
        <taxon>Ascomycota</taxon>
        <taxon>Pezizomycotina</taxon>
        <taxon>Sordariomycetes</taxon>
        <taxon>Sordariomycetidae</taxon>
        <taxon>Sordariales</taxon>
        <taxon>Podosporaceae</taxon>
        <taxon>Podospora</taxon>
    </lineage>
</organism>
<proteinExistence type="predicted"/>
<evidence type="ECO:0000256" key="1">
    <source>
        <dbReference type="SAM" id="MobiDB-lite"/>
    </source>
</evidence>
<reference evidence="2" key="2">
    <citation type="submission" date="2023-05" db="EMBL/GenBank/DDBJ databases">
        <authorList>
            <consortium name="Lawrence Berkeley National Laboratory"/>
            <person name="Steindorff A."/>
            <person name="Hensen N."/>
            <person name="Bonometti L."/>
            <person name="Westerberg I."/>
            <person name="Brannstrom I.O."/>
            <person name="Guillou S."/>
            <person name="Cros-Aarteil S."/>
            <person name="Calhoun S."/>
            <person name="Haridas S."/>
            <person name="Kuo A."/>
            <person name="Mondo S."/>
            <person name="Pangilinan J."/>
            <person name="Riley R."/>
            <person name="Labutti K."/>
            <person name="Andreopoulos B."/>
            <person name="Lipzen A."/>
            <person name="Chen C."/>
            <person name="Yanf M."/>
            <person name="Daum C."/>
            <person name="Ng V."/>
            <person name="Clum A."/>
            <person name="Ohm R."/>
            <person name="Martin F."/>
            <person name="Silar P."/>
            <person name="Natvig D."/>
            <person name="Lalanne C."/>
            <person name="Gautier V."/>
            <person name="Ament-Velasquez S.L."/>
            <person name="Kruys A."/>
            <person name="Hutchinson M.I."/>
            <person name="Powell A.J."/>
            <person name="Barry K."/>
            <person name="Miller A.N."/>
            <person name="Grigoriev I.V."/>
            <person name="Debuchy R."/>
            <person name="Gladieux P."/>
            <person name="Thoren M.H."/>
            <person name="Johannesson H."/>
        </authorList>
    </citation>
    <scope>NUCLEOTIDE SEQUENCE</scope>
    <source>
        <strain evidence="2">PSN243</strain>
    </source>
</reference>
<evidence type="ECO:0008006" key="4">
    <source>
        <dbReference type="Google" id="ProtNLM"/>
    </source>
</evidence>
<comment type="caution">
    <text evidence="2">The sequence shown here is derived from an EMBL/GenBank/DDBJ whole genome shotgun (WGS) entry which is preliminary data.</text>
</comment>